<keyword evidence="2" id="KW-1185">Reference proteome</keyword>
<organism evidence="1 2">
    <name type="scientific">Leucogyrophana mollusca</name>
    <dbReference type="NCBI Taxonomy" id="85980"/>
    <lineage>
        <taxon>Eukaryota</taxon>
        <taxon>Fungi</taxon>
        <taxon>Dikarya</taxon>
        <taxon>Basidiomycota</taxon>
        <taxon>Agaricomycotina</taxon>
        <taxon>Agaricomycetes</taxon>
        <taxon>Agaricomycetidae</taxon>
        <taxon>Boletales</taxon>
        <taxon>Boletales incertae sedis</taxon>
        <taxon>Leucogyrophana</taxon>
    </lineage>
</organism>
<evidence type="ECO:0000313" key="2">
    <source>
        <dbReference type="Proteomes" id="UP000790709"/>
    </source>
</evidence>
<proteinExistence type="predicted"/>
<protein>
    <submittedName>
        <fullName evidence="1">HAD-like protein</fullName>
    </submittedName>
</protein>
<evidence type="ECO:0000313" key="1">
    <source>
        <dbReference type="EMBL" id="KAH7931185.1"/>
    </source>
</evidence>
<dbReference type="EMBL" id="MU266327">
    <property type="protein sequence ID" value="KAH7931185.1"/>
    <property type="molecule type" value="Genomic_DNA"/>
</dbReference>
<gene>
    <name evidence="1" type="ORF">BV22DRAFT_993386</name>
</gene>
<feature type="non-terminal residue" evidence="1">
    <location>
        <position position="467"/>
    </location>
</feature>
<feature type="non-terminal residue" evidence="1">
    <location>
        <position position="1"/>
    </location>
</feature>
<accession>A0ACB8BZK4</accession>
<sequence>LVVDIGDVLFTWSPHTKTSLSPKVLKLIMSSPTWFDYERGRVSQEECYDTLARDHHLEVLDIREAFAQARTSLRPNTELISLIRDLKAQSNGRLRVYAMSNISLPDYHFLLAHPSFQWAVFDRIFASAEAGERKPNFAFYEHVLKETGMVAEQAIFVDDKLENVISARSFGFHGIVYDDCEKVMRTLRNLLEDPAQRGQNFLTSNAKQLHSVYANGLELRENFSQLLILEATKNFDLISLKGADLELPRTWNFFQDKPMFTTDTYPFDVDTTSLALSILPYDHNTVSSVMDEMIGYINADGIIQTYFDHTRPRIDPVVCVNALMLFYTFGRASELQQTLQWVHRLLLHRAYLDGTRYYTAPESFLFFLARLLERAQDPELDALLKPLLRKRIQEQIGKNGDSVALAMRVLACVAMGLQEEVEVDMRSLLGMQCEDGGWEAGWVYRQGSTGIKIGNRGLATALAVKAV</sequence>
<reference evidence="1" key="1">
    <citation type="journal article" date="2021" name="New Phytol.">
        <title>Evolutionary innovations through gain and loss of genes in the ectomycorrhizal Boletales.</title>
        <authorList>
            <person name="Wu G."/>
            <person name="Miyauchi S."/>
            <person name="Morin E."/>
            <person name="Kuo A."/>
            <person name="Drula E."/>
            <person name="Varga T."/>
            <person name="Kohler A."/>
            <person name="Feng B."/>
            <person name="Cao Y."/>
            <person name="Lipzen A."/>
            <person name="Daum C."/>
            <person name="Hundley H."/>
            <person name="Pangilinan J."/>
            <person name="Johnson J."/>
            <person name="Barry K."/>
            <person name="LaButti K."/>
            <person name="Ng V."/>
            <person name="Ahrendt S."/>
            <person name="Min B."/>
            <person name="Choi I.G."/>
            <person name="Park H."/>
            <person name="Plett J.M."/>
            <person name="Magnuson J."/>
            <person name="Spatafora J.W."/>
            <person name="Nagy L.G."/>
            <person name="Henrissat B."/>
            <person name="Grigoriev I.V."/>
            <person name="Yang Z.L."/>
            <person name="Xu J."/>
            <person name="Martin F.M."/>
        </authorList>
    </citation>
    <scope>NUCLEOTIDE SEQUENCE</scope>
    <source>
        <strain evidence="1">KUC20120723A-06</strain>
    </source>
</reference>
<name>A0ACB8BZK4_9AGAM</name>
<dbReference type="Proteomes" id="UP000790709">
    <property type="component" value="Unassembled WGS sequence"/>
</dbReference>
<comment type="caution">
    <text evidence="1">The sequence shown here is derived from an EMBL/GenBank/DDBJ whole genome shotgun (WGS) entry which is preliminary data.</text>
</comment>